<organism evidence="1 2">
    <name type="scientific">Vreelandella boliviensis LC1</name>
    <dbReference type="NCBI Taxonomy" id="1072583"/>
    <lineage>
        <taxon>Bacteria</taxon>
        <taxon>Pseudomonadati</taxon>
        <taxon>Pseudomonadota</taxon>
        <taxon>Gammaproteobacteria</taxon>
        <taxon>Oceanospirillales</taxon>
        <taxon>Halomonadaceae</taxon>
        <taxon>Vreelandella</taxon>
    </lineage>
</organism>
<dbReference type="EMBL" id="JH393257">
    <property type="protein sequence ID" value="EHJ93700.1"/>
    <property type="molecule type" value="Genomic_DNA"/>
</dbReference>
<reference evidence="1 2" key="1">
    <citation type="submission" date="2011-10" db="EMBL/GenBank/DDBJ databases">
        <authorList>
            <person name="Quillaguamn J."/>
            <person name="Guzmn D."/>
            <person name="Balderrama-Subieta A."/>
            <person name="Cardona-Ortuo C."/>
            <person name="Guevara-Martnez M."/>
            <person name="Callisaya-Quispe N."/>
        </authorList>
    </citation>
    <scope>NUCLEOTIDE SEQUENCE [LARGE SCALE GENOMIC DNA]</scope>
    <source>
        <strain evidence="1 2">LC1</strain>
    </source>
</reference>
<sequence length="47" mass="5665">MNSFFFYEFQVFDRLPKNVYAADGRVFFKNTVQDERERSLMCNFEGA</sequence>
<evidence type="ECO:0000313" key="2">
    <source>
        <dbReference type="Proteomes" id="UP000005756"/>
    </source>
</evidence>
<proteinExistence type="predicted"/>
<gene>
    <name evidence="1" type="ORF">KUC_0650</name>
</gene>
<accession>A0A7U9C337</accession>
<dbReference type="Proteomes" id="UP000005756">
    <property type="component" value="Unassembled WGS sequence"/>
</dbReference>
<name>A0A7U9C337_9GAMM</name>
<protein>
    <submittedName>
        <fullName evidence="1">Uncharacterized protein</fullName>
    </submittedName>
</protein>
<evidence type="ECO:0000313" key="1">
    <source>
        <dbReference type="EMBL" id="EHJ93700.1"/>
    </source>
</evidence>
<dbReference type="AlphaFoldDB" id="A0A7U9C337"/>